<dbReference type="InterPro" id="IPR001138">
    <property type="entry name" value="Zn2Cys6_DnaBD"/>
</dbReference>
<evidence type="ECO:0000259" key="8">
    <source>
        <dbReference type="PROSITE" id="PS50048"/>
    </source>
</evidence>
<dbReference type="GO" id="GO:0008270">
    <property type="term" value="F:zinc ion binding"/>
    <property type="evidence" value="ECO:0007669"/>
    <property type="project" value="InterPro"/>
</dbReference>
<evidence type="ECO:0000256" key="7">
    <source>
        <dbReference type="SAM" id="MobiDB-lite"/>
    </source>
</evidence>
<evidence type="ECO:0000256" key="6">
    <source>
        <dbReference type="ARBA" id="ARBA00023242"/>
    </source>
</evidence>
<dbReference type="PANTHER" id="PTHR36206:SF4">
    <property type="entry name" value="HYPOTHETICAL CONSERVED PROTEIN (EUROFUNG)-RELATED"/>
    <property type="match status" value="1"/>
</dbReference>
<feature type="region of interest" description="Disordered" evidence="7">
    <location>
        <begin position="262"/>
        <end position="283"/>
    </location>
</feature>
<organism evidence="9 10">
    <name type="scientific">Amylocarpus encephaloides</name>
    <dbReference type="NCBI Taxonomy" id="45428"/>
    <lineage>
        <taxon>Eukaryota</taxon>
        <taxon>Fungi</taxon>
        <taxon>Dikarya</taxon>
        <taxon>Ascomycota</taxon>
        <taxon>Pezizomycotina</taxon>
        <taxon>Leotiomycetes</taxon>
        <taxon>Helotiales</taxon>
        <taxon>Helotiales incertae sedis</taxon>
        <taxon>Amylocarpus</taxon>
    </lineage>
</organism>
<dbReference type="GO" id="GO:0000981">
    <property type="term" value="F:DNA-binding transcription factor activity, RNA polymerase II-specific"/>
    <property type="evidence" value="ECO:0007669"/>
    <property type="project" value="InterPro"/>
</dbReference>
<dbReference type="PROSITE" id="PS50048">
    <property type="entry name" value="ZN2_CY6_FUNGAL_2"/>
    <property type="match status" value="1"/>
</dbReference>
<dbReference type="CDD" id="cd00067">
    <property type="entry name" value="GAL4"/>
    <property type="match status" value="1"/>
</dbReference>
<evidence type="ECO:0000256" key="3">
    <source>
        <dbReference type="ARBA" id="ARBA00023015"/>
    </source>
</evidence>
<keyword evidence="5" id="KW-0804">Transcription</keyword>
<keyword evidence="3" id="KW-0805">Transcription regulation</keyword>
<evidence type="ECO:0000313" key="10">
    <source>
        <dbReference type="Proteomes" id="UP000824998"/>
    </source>
</evidence>
<name>A0A9P8C4S0_9HELO</name>
<reference evidence="9" key="1">
    <citation type="journal article" date="2021" name="IMA Fungus">
        <title>Genomic characterization of three marine fungi, including Emericellopsis atlantica sp. nov. with signatures of a generalist lifestyle and marine biomass degradation.</title>
        <authorList>
            <person name="Hagestad O.C."/>
            <person name="Hou L."/>
            <person name="Andersen J.H."/>
            <person name="Hansen E.H."/>
            <person name="Altermark B."/>
            <person name="Li C."/>
            <person name="Kuhnert E."/>
            <person name="Cox R.J."/>
            <person name="Crous P.W."/>
            <person name="Spatafora J.W."/>
            <person name="Lail K."/>
            <person name="Amirebrahimi M."/>
            <person name="Lipzen A."/>
            <person name="Pangilinan J."/>
            <person name="Andreopoulos W."/>
            <person name="Hayes R.D."/>
            <person name="Ng V."/>
            <person name="Grigoriev I.V."/>
            <person name="Jackson S.A."/>
            <person name="Sutton T.D.S."/>
            <person name="Dobson A.D.W."/>
            <person name="Rama T."/>
        </authorList>
    </citation>
    <scope>NUCLEOTIDE SEQUENCE</scope>
    <source>
        <strain evidence="9">TRa018bII</strain>
    </source>
</reference>
<comment type="caution">
    <text evidence="9">The sequence shown here is derived from an EMBL/GenBank/DDBJ whole genome shotgun (WGS) entry which is preliminary data.</text>
</comment>
<feature type="compositionally biased region" description="Low complexity" evidence="7">
    <location>
        <begin position="264"/>
        <end position="277"/>
    </location>
</feature>
<evidence type="ECO:0000256" key="1">
    <source>
        <dbReference type="ARBA" id="ARBA00022723"/>
    </source>
</evidence>
<keyword evidence="4" id="KW-0238">DNA-binding</keyword>
<dbReference type="Pfam" id="PF11951">
    <property type="entry name" value="Fungal_trans_2"/>
    <property type="match status" value="1"/>
</dbReference>
<dbReference type="PROSITE" id="PS00463">
    <property type="entry name" value="ZN2_CY6_FUNGAL_1"/>
    <property type="match status" value="1"/>
</dbReference>
<keyword evidence="1" id="KW-0479">Metal-binding</keyword>
<dbReference type="SUPFAM" id="SSF57701">
    <property type="entry name" value="Zn2/Cys6 DNA-binding domain"/>
    <property type="match status" value="1"/>
</dbReference>
<evidence type="ECO:0000256" key="5">
    <source>
        <dbReference type="ARBA" id="ARBA00023163"/>
    </source>
</evidence>
<dbReference type="OrthoDB" id="3598904at2759"/>
<evidence type="ECO:0000256" key="4">
    <source>
        <dbReference type="ARBA" id="ARBA00023125"/>
    </source>
</evidence>
<feature type="compositionally biased region" description="Polar residues" evidence="7">
    <location>
        <begin position="405"/>
        <end position="427"/>
    </location>
</feature>
<sequence length="809" mass="90153">MEPAESSKSDYLTPNQGLPTELYRRPSLEREKSGKRGRASKPKVKSGCITCKTRRVKCDETKPQCIRCQKFGRVCDGYLPEQSQSRGLSNIQPRTRTPSVGLYNPSVSVHDTEDESRYFQVFAERTVYALPGFLDGTPASSFWTQIVLQESHKLSAVRHAVIALGALTKSLDNTPPPNLKVNIIQSINQRHHEQAVLQHLKAIQELNLYISSSRSPQLRNSLITCYLFICFEIFQGSFVSCVQQTYGGLKMLRSYYTGQENLRSSRSTSSHQTSSSRPAQLPTALHDQLNRENLTNSAIYSHVEEYIETSKNQRLAIEIQAPSPVSGTFGGSSLMSYGGSSYQDLLGADFDDEMDQTSMYTPNDYLNALPSNASSTNWQFLEYRSSSRPVSATSSPVLGTPPRSPSFTIPSTPAHLSSSRGPITSRSNSPPLLQGDLVIEEVLIQSFIRLDGQGLFFGMAPAIPPLAWDIHQMHDIPIPSIFPSFHEAHHCWDFLMDRVLQFYRKTTFNRSFYPGNSHSPEGVSQELTFWNNQLLAFESALQPILNNSVQPDGMVHNAAALVISLYQKSTVILLAIIANDSEMAYDEFLAEFQYIVNTCGLLIATRKATQLPRMPRFSVDIGILPPLHLVATKCREPMLRREVLNLLFSNPRQEGMWDGVLSARIARWVIAWEEEGLSLPPLPSGGAELSPSDNVSYGAPIRTNSWEFGNDLTETVDRMVTMGVNEYAGAGQGGGLLHSAGMTSQPMHPHMQRGQRASSARGLAIPEESRVRLTLIDYHIPDRYIKVRCQRALVGDDGSREERETVIAW</sequence>
<protein>
    <recommendedName>
        <fullName evidence="8">Zn(2)-C6 fungal-type domain-containing protein</fullName>
    </recommendedName>
</protein>
<gene>
    <name evidence="9" type="ORF">BJ875DRAFT_512194</name>
</gene>
<dbReference type="InterPro" id="IPR036864">
    <property type="entry name" value="Zn2-C6_fun-type_DNA-bd_sf"/>
</dbReference>
<dbReference type="InterPro" id="IPR021858">
    <property type="entry name" value="Fun_TF"/>
</dbReference>
<dbReference type="EMBL" id="MU251501">
    <property type="protein sequence ID" value="KAG9233427.1"/>
    <property type="molecule type" value="Genomic_DNA"/>
</dbReference>
<feature type="region of interest" description="Disordered" evidence="7">
    <location>
        <begin position="1"/>
        <end position="43"/>
    </location>
</feature>
<feature type="region of interest" description="Disordered" evidence="7">
    <location>
        <begin position="389"/>
        <end position="427"/>
    </location>
</feature>
<dbReference type="SMART" id="SM00066">
    <property type="entry name" value="GAL4"/>
    <property type="match status" value="1"/>
</dbReference>
<dbReference type="InterPro" id="IPR052360">
    <property type="entry name" value="Transcr_Regulatory_Proteins"/>
</dbReference>
<dbReference type="AlphaFoldDB" id="A0A9P8C4S0"/>
<feature type="region of interest" description="Disordered" evidence="7">
    <location>
        <begin position="85"/>
        <end position="104"/>
    </location>
</feature>
<keyword evidence="6" id="KW-0539">Nucleus</keyword>
<feature type="domain" description="Zn(2)-C6 fungal-type" evidence="8">
    <location>
        <begin position="47"/>
        <end position="75"/>
    </location>
</feature>
<feature type="compositionally biased region" description="Polar residues" evidence="7">
    <location>
        <begin position="85"/>
        <end position="98"/>
    </location>
</feature>
<dbReference type="GO" id="GO:0003677">
    <property type="term" value="F:DNA binding"/>
    <property type="evidence" value="ECO:0007669"/>
    <property type="project" value="UniProtKB-KW"/>
</dbReference>
<keyword evidence="2" id="KW-0862">Zinc</keyword>
<proteinExistence type="predicted"/>
<feature type="compositionally biased region" description="Basic and acidic residues" evidence="7">
    <location>
        <begin position="22"/>
        <end position="34"/>
    </location>
</feature>
<dbReference type="PANTHER" id="PTHR36206">
    <property type="entry name" value="ASPERCRYPTIN BIOSYNTHESIS CLUSTER-SPECIFIC TRANSCRIPTION REGULATOR ATNN-RELATED"/>
    <property type="match status" value="1"/>
</dbReference>
<accession>A0A9P8C4S0</accession>
<evidence type="ECO:0000256" key="2">
    <source>
        <dbReference type="ARBA" id="ARBA00022833"/>
    </source>
</evidence>
<dbReference type="Proteomes" id="UP000824998">
    <property type="component" value="Unassembled WGS sequence"/>
</dbReference>
<dbReference type="Gene3D" id="4.10.240.10">
    <property type="entry name" value="Zn(2)-C6 fungal-type DNA-binding domain"/>
    <property type="match status" value="1"/>
</dbReference>
<evidence type="ECO:0000313" key="9">
    <source>
        <dbReference type="EMBL" id="KAG9233427.1"/>
    </source>
</evidence>
<keyword evidence="10" id="KW-1185">Reference proteome</keyword>
<feature type="compositionally biased region" description="Polar residues" evidence="7">
    <location>
        <begin position="9"/>
        <end position="18"/>
    </location>
</feature>
<dbReference type="Pfam" id="PF00172">
    <property type="entry name" value="Zn_clus"/>
    <property type="match status" value="1"/>
</dbReference>